<dbReference type="Gene3D" id="6.20.50.20">
    <property type="match status" value="1"/>
</dbReference>
<gene>
    <name evidence="6" type="ORF">OC846_005694</name>
</gene>
<accession>A0AAN6GKU9</accession>
<reference evidence="6" key="1">
    <citation type="journal article" date="2023" name="PhytoFront">
        <title>Draft Genome Resources of Seven Strains of Tilletia horrida, Causal Agent of Kernel Smut of Rice.</title>
        <authorList>
            <person name="Khanal S."/>
            <person name="Antony Babu S."/>
            <person name="Zhou X.G."/>
        </authorList>
    </citation>
    <scope>NUCLEOTIDE SEQUENCE</scope>
    <source>
        <strain evidence="6">TX6</strain>
    </source>
</reference>
<evidence type="ECO:0000313" key="6">
    <source>
        <dbReference type="EMBL" id="KAK0545372.1"/>
    </source>
</evidence>
<evidence type="ECO:0000256" key="1">
    <source>
        <dbReference type="ARBA" id="ARBA00022694"/>
    </source>
</evidence>
<evidence type="ECO:0000256" key="4">
    <source>
        <dbReference type="ARBA" id="ARBA00038402"/>
    </source>
</evidence>
<dbReference type="Pfam" id="PF04032">
    <property type="entry name" value="Rpr2"/>
    <property type="match status" value="1"/>
</dbReference>
<dbReference type="PANTHER" id="PTHR14742:SF0">
    <property type="entry name" value="RIBONUCLEASE P PROTEIN SUBUNIT P21"/>
    <property type="match status" value="1"/>
</dbReference>
<evidence type="ECO:0000256" key="3">
    <source>
        <dbReference type="ARBA" id="ARBA00022833"/>
    </source>
</evidence>
<keyword evidence="1" id="KW-0819">tRNA processing</keyword>
<feature type="compositionally biased region" description="Basic and acidic residues" evidence="5">
    <location>
        <begin position="154"/>
        <end position="170"/>
    </location>
</feature>
<dbReference type="Proteomes" id="UP001176517">
    <property type="component" value="Unassembled WGS sequence"/>
</dbReference>
<keyword evidence="7" id="KW-1185">Reference proteome</keyword>
<feature type="region of interest" description="Disordered" evidence="5">
    <location>
        <begin position="132"/>
        <end position="205"/>
    </location>
</feature>
<organism evidence="6 7">
    <name type="scientific">Tilletia horrida</name>
    <dbReference type="NCBI Taxonomy" id="155126"/>
    <lineage>
        <taxon>Eukaryota</taxon>
        <taxon>Fungi</taxon>
        <taxon>Dikarya</taxon>
        <taxon>Basidiomycota</taxon>
        <taxon>Ustilaginomycotina</taxon>
        <taxon>Exobasidiomycetes</taxon>
        <taxon>Tilletiales</taxon>
        <taxon>Tilletiaceae</taxon>
        <taxon>Tilletia</taxon>
    </lineage>
</organism>
<dbReference type="InterPro" id="IPR007175">
    <property type="entry name" value="Rpr2/Snm1/Rpp21"/>
</dbReference>
<dbReference type="AlphaFoldDB" id="A0AAN6GKU9"/>
<feature type="region of interest" description="Disordered" evidence="5">
    <location>
        <begin position="1"/>
        <end position="29"/>
    </location>
</feature>
<feature type="compositionally biased region" description="Low complexity" evidence="5">
    <location>
        <begin position="177"/>
        <end position="205"/>
    </location>
</feature>
<comment type="similarity">
    <text evidence="4">Belongs to the eukaryotic/archaeal RNase P protein component 4 family.</text>
</comment>
<sequence length="205" mass="21627">MDGRGQQKPAGKGNQANNKIRTAPVSEAQQSLNSLAQVAAFCDVQQAVTSEAGPSGPKRKKAKLGHSKDLTTLAHKTVSSLDPSLKQAFCQTCGTALIPGLTSRTRIRASGPHQRAVSTTCLSCEGRVKIPAPPKELQNKSGLAAQRRLRKQRKKEERMRVRQEKPKAVEIGKSLKSSCTTTASAGAETAGSANASASTSNAKQP</sequence>
<keyword evidence="2" id="KW-0479">Metal-binding</keyword>
<dbReference type="PANTHER" id="PTHR14742">
    <property type="entry name" value="RIBONUCLEASE P SUBUNIT P21"/>
    <property type="match status" value="1"/>
</dbReference>
<dbReference type="GO" id="GO:0008033">
    <property type="term" value="P:tRNA processing"/>
    <property type="evidence" value="ECO:0007669"/>
    <property type="project" value="UniProtKB-KW"/>
</dbReference>
<protein>
    <recommendedName>
        <fullName evidence="8">Rpr2-domain-containing protein</fullName>
    </recommendedName>
</protein>
<dbReference type="GO" id="GO:0005655">
    <property type="term" value="C:nucleolar ribonuclease P complex"/>
    <property type="evidence" value="ECO:0007669"/>
    <property type="project" value="TreeGrafter"/>
</dbReference>
<evidence type="ECO:0000256" key="2">
    <source>
        <dbReference type="ARBA" id="ARBA00022723"/>
    </source>
</evidence>
<name>A0AAN6GKU9_9BASI</name>
<dbReference type="EMBL" id="JAPDMZ010000234">
    <property type="protein sequence ID" value="KAK0545372.1"/>
    <property type="molecule type" value="Genomic_DNA"/>
</dbReference>
<evidence type="ECO:0008006" key="8">
    <source>
        <dbReference type="Google" id="ProtNLM"/>
    </source>
</evidence>
<keyword evidence="3" id="KW-0862">Zinc</keyword>
<dbReference type="GO" id="GO:0046872">
    <property type="term" value="F:metal ion binding"/>
    <property type="evidence" value="ECO:0007669"/>
    <property type="project" value="UniProtKB-KW"/>
</dbReference>
<evidence type="ECO:0000313" key="7">
    <source>
        <dbReference type="Proteomes" id="UP001176517"/>
    </source>
</evidence>
<comment type="caution">
    <text evidence="6">The sequence shown here is derived from an EMBL/GenBank/DDBJ whole genome shotgun (WGS) entry which is preliminary data.</text>
</comment>
<evidence type="ECO:0000256" key="5">
    <source>
        <dbReference type="SAM" id="MobiDB-lite"/>
    </source>
</evidence>
<proteinExistence type="inferred from homology"/>